<dbReference type="RefSeq" id="WP_219533604.1">
    <property type="nucleotide sequence ID" value="NZ_JAHKRM010000018.1"/>
</dbReference>
<feature type="signal peptide" evidence="1">
    <location>
        <begin position="1"/>
        <end position="24"/>
    </location>
</feature>
<proteinExistence type="predicted"/>
<accession>A0ABW4GB33</accession>
<protein>
    <recommendedName>
        <fullName evidence="4">Lipoprotein</fullName>
    </recommendedName>
</protein>
<evidence type="ECO:0000313" key="2">
    <source>
        <dbReference type="EMBL" id="MFD1539967.1"/>
    </source>
</evidence>
<gene>
    <name evidence="2" type="ORF">ACFSJ0_23135</name>
</gene>
<name>A0ABW4GB33_9ACTN</name>
<evidence type="ECO:0000313" key="3">
    <source>
        <dbReference type="Proteomes" id="UP001597097"/>
    </source>
</evidence>
<organism evidence="2 3">
    <name type="scientific">Nonomuraea guangzhouensis</name>
    <dbReference type="NCBI Taxonomy" id="1291555"/>
    <lineage>
        <taxon>Bacteria</taxon>
        <taxon>Bacillati</taxon>
        <taxon>Actinomycetota</taxon>
        <taxon>Actinomycetes</taxon>
        <taxon>Streptosporangiales</taxon>
        <taxon>Streptosporangiaceae</taxon>
        <taxon>Nonomuraea</taxon>
    </lineage>
</organism>
<comment type="caution">
    <text evidence="2">The sequence shown here is derived from an EMBL/GenBank/DDBJ whole genome shotgun (WGS) entry which is preliminary data.</text>
</comment>
<keyword evidence="3" id="KW-1185">Reference proteome</keyword>
<keyword evidence="1" id="KW-0732">Signal</keyword>
<evidence type="ECO:0008006" key="4">
    <source>
        <dbReference type="Google" id="ProtNLM"/>
    </source>
</evidence>
<sequence length="132" mass="14054">MRRLATIALLLPILVGCQHTAASAGRYSTGGDPTDDPCARVVSAIGYAGLMLKPKGQEDSQNFEDAVLGRLAEARGITLQFGERLPQSLAAAVRTVETTTAGLSRADVPRERQVKLLKEYRVAADEITAGCK</sequence>
<feature type="chain" id="PRO_5046675991" description="Lipoprotein" evidence="1">
    <location>
        <begin position="25"/>
        <end position="132"/>
    </location>
</feature>
<reference evidence="3" key="1">
    <citation type="journal article" date="2019" name="Int. J. Syst. Evol. Microbiol.">
        <title>The Global Catalogue of Microorganisms (GCM) 10K type strain sequencing project: providing services to taxonomists for standard genome sequencing and annotation.</title>
        <authorList>
            <consortium name="The Broad Institute Genomics Platform"/>
            <consortium name="The Broad Institute Genome Sequencing Center for Infectious Disease"/>
            <person name="Wu L."/>
            <person name="Ma J."/>
        </authorList>
    </citation>
    <scope>NUCLEOTIDE SEQUENCE [LARGE SCALE GENOMIC DNA]</scope>
    <source>
        <strain evidence="3">CGMCC 1.15399</strain>
    </source>
</reference>
<dbReference type="EMBL" id="JBHUCM010000018">
    <property type="protein sequence ID" value="MFD1539967.1"/>
    <property type="molecule type" value="Genomic_DNA"/>
</dbReference>
<dbReference type="PROSITE" id="PS51257">
    <property type="entry name" value="PROKAR_LIPOPROTEIN"/>
    <property type="match status" value="1"/>
</dbReference>
<dbReference type="Proteomes" id="UP001597097">
    <property type="component" value="Unassembled WGS sequence"/>
</dbReference>
<evidence type="ECO:0000256" key="1">
    <source>
        <dbReference type="SAM" id="SignalP"/>
    </source>
</evidence>